<dbReference type="PROSITE" id="PS00108">
    <property type="entry name" value="PROTEIN_KINASE_ST"/>
    <property type="match status" value="1"/>
</dbReference>
<evidence type="ECO:0000313" key="14">
    <source>
        <dbReference type="EMBL" id="TEB35635.1"/>
    </source>
</evidence>
<evidence type="ECO:0000256" key="9">
    <source>
        <dbReference type="ARBA" id="ARBA00048679"/>
    </source>
</evidence>
<accession>A0A4Y7TN68</accession>
<dbReference type="InterPro" id="IPR050660">
    <property type="entry name" value="NEK_Ser/Thr_kinase"/>
</dbReference>
<dbReference type="InterPro" id="IPR017441">
    <property type="entry name" value="Protein_kinase_ATP_BS"/>
</dbReference>
<dbReference type="Pfam" id="PF00069">
    <property type="entry name" value="Pkinase"/>
    <property type="match status" value="1"/>
</dbReference>
<evidence type="ECO:0000259" key="13">
    <source>
        <dbReference type="PROSITE" id="PS50011"/>
    </source>
</evidence>
<evidence type="ECO:0000256" key="3">
    <source>
        <dbReference type="ARBA" id="ARBA00022527"/>
    </source>
</evidence>
<keyword evidence="5 10" id="KW-0547">Nucleotide-binding</keyword>
<dbReference type="EMBL" id="QPFP01000007">
    <property type="protein sequence ID" value="TEB35635.1"/>
    <property type="molecule type" value="Genomic_DNA"/>
</dbReference>
<dbReference type="PROSITE" id="PS50011">
    <property type="entry name" value="PROTEIN_KINASE_DOM"/>
    <property type="match status" value="1"/>
</dbReference>
<evidence type="ECO:0000256" key="4">
    <source>
        <dbReference type="ARBA" id="ARBA00022679"/>
    </source>
</evidence>
<feature type="compositionally biased region" description="Polar residues" evidence="12">
    <location>
        <begin position="357"/>
        <end position="367"/>
    </location>
</feature>
<dbReference type="GO" id="GO:0004674">
    <property type="term" value="F:protein serine/threonine kinase activity"/>
    <property type="evidence" value="ECO:0007669"/>
    <property type="project" value="UniProtKB-KW"/>
</dbReference>
<dbReference type="InterPro" id="IPR008271">
    <property type="entry name" value="Ser/Thr_kinase_AS"/>
</dbReference>
<dbReference type="InterPro" id="IPR000719">
    <property type="entry name" value="Prot_kinase_dom"/>
</dbReference>
<dbReference type="OrthoDB" id="541276at2759"/>
<dbReference type="STRING" id="71717.A0A4Y7TN68"/>
<dbReference type="SUPFAM" id="SSF56112">
    <property type="entry name" value="Protein kinase-like (PK-like)"/>
    <property type="match status" value="1"/>
</dbReference>
<dbReference type="GO" id="GO:0005634">
    <property type="term" value="C:nucleus"/>
    <property type="evidence" value="ECO:0007669"/>
    <property type="project" value="TreeGrafter"/>
</dbReference>
<feature type="domain" description="Protein kinase" evidence="13">
    <location>
        <begin position="14"/>
        <end position="279"/>
    </location>
</feature>
<protein>
    <recommendedName>
        <fullName evidence="2">non-specific serine/threonine protein kinase</fullName>
        <ecNumber evidence="2">2.7.11.1</ecNumber>
    </recommendedName>
</protein>
<evidence type="ECO:0000256" key="10">
    <source>
        <dbReference type="PROSITE-ProRule" id="PRU10141"/>
    </source>
</evidence>
<name>A0A4Y7TN68_COPMI</name>
<feature type="region of interest" description="Disordered" evidence="12">
    <location>
        <begin position="322"/>
        <end position="396"/>
    </location>
</feature>
<dbReference type="PROSITE" id="PS00107">
    <property type="entry name" value="PROTEIN_KINASE_ATP"/>
    <property type="match status" value="1"/>
</dbReference>
<evidence type="ECO:0000256" key="8">
    <source>
        <dbReference type="ARBA" id="ARBA00047899"/>
    </source>
</evidence>
<keyword evidence="3 11" id="KW-0723">Serine/threonine-protein kinase</keyword>
<comment type="catalytic activity">
    <reaction evidence="9">
        <text>L-seryl-[protein] + ATP = O-phospho-L-seryl-[protein] + ADP + H(+)</text>
        <dbReference type="Rhea" id="RHEA:17989"/>
        <dbReference type="Rhea" id="RHEA-COMP:9863"/>
        <dbReference type="Rhea" id="RHEA-COMP:11604"/>
        <dbReference type="ChEBI" id="CHEBI:15378"/>
        <dbReference type="ChEBI" id="CHEBI:29999"/>
        <dbReference type="ChEBI" id="CHEBI:30616"/>
        <dbReference type="ChEBI" id="CHEBI:83421"/>
        <dbReference type="ChEBI" id="CHEBI:456216"/>
        <dbReference type="EC" id="2.7.11.1"/>
    </reaction>
</comment>
<comment type="similarity">
    <text evidence="1">Belongs to the protein kinase superfamily. NEK Ser/Thr protein kinase family. NIMA subfamily.</text>
</comment>
<evidence type="ECO:0000256" key="6">
    <source>
        <dbReference type="ARBA" id="ARBA00022777"/>
    </source>
</evidence>
<comment type="caution">
    <text evidence="14">The sequence shown here is derived from an EMBL/GenBank/DDBJ whole genome shotgun (WGS) entry which is preliminary data.</text>
</comment>
<gene>
    <name evidence="14" type="ORF">FA13DRAFT_1728472</name>
</gene>
<keyword evidence="7 10" id="KW-0067">ATP-binding</keyword>
<dbReference type="AlphaFoldDB" id="A0A4Y7TN68"/>
<dbReference type="EC" id="2.7.11.1" evidence="2"/>
<sequence>MPEFSGMKINQGRYLLLDKLGSGAYGKVYRALDTTSPSEKPRYYAIKCLLRHPPGSDKDALQKREISIHQRVSGHPNIVSFHGWFYDDCFVYVVMGLYTGGDLFGAITEKRLFDGDPEKIKATFVQILEAVQHCHNLGVYHRDVKPENIICSEDGNTVYLGDFGLSTTRPMSLDYGCGSSFYMSPECIGPSATGKRGLEYSNRYNDIWALGVILTNLITSRNPWRLATGTDPCFSAYMENRNFLKEVLPISAGINAILQRVFFFPEHDRLSILELRRYITAVEDIYDESKRPGAESKSDSNETWFSSLDSQYIHDAPDADADLSVEESPTAYEGSDPSDFLAPPAPPTRSSTPARGSGNSDESSGTDASAGPITPASNAVDPKVAIPDVSEEMGGAPDSVITKALVNVGENGEPDKQEPKATFFKATLEKLKAL</sequence>
<feature type="binding site" evidence="10">
    <location>
        <position position="47"/>
    </location>
    <ligand>
        <name>ATP</name>
        <dbReference type="ChEBI" id="CHEBI:30616"/>
    </ligand>
</feature>
<comment type="catalytic activity">
    <reaction evidence="8">
        <text>L-threonyl-[protein] + ATP = O-phospho-L-threonyl-[protein] + ADP + H(+)</text>
        <dbReference type="Rhea" id="RHEA:46608"/>
        <dbReference type="Rhea" id="RHEA-COMP:11060"/>
        <dbReference type="Rhea" id="RHEA-COMP:11605"/>
        <dbReference type="ChEBI" id="CHEBI:15378"/>
        <dbReference type="ChEBI" id="CHEBI:30013"/>
        <dbReference type="ChEBI" id="CHEBI:30616"/>
        <dbReference type="ChEBI" id="CHEBI:61977"/>
        <dbReference type="ChEBI" id="CHEBI:456216"/>
        <dbReference type="EC" id="2.7.11.1"/>
    </reaction>
</comment>
<dbReference type="PANTHER" id="PTHR43671">
    <property type="entry name" value="SERINE/THREONINE-PROTEIN KINASE NEK"/>
    <property type="match status" value="1"/>
</dbReference>
<evidence type="ECO:0000313" key="15">
    <source>
        <dbReference type="Proteomes" id="UP000298030"/>
    </source>
</evidence>
<keyword evidence="4" id="KW-0808">Transferase</keyword>
<evidence type="ECO:0000256" key="12">
    <source>
        <dbReference type="SAM" id="MobiDB-lite"/>
    </source>
</evidence>
<evidence type="ECO:0000256" key="1">
    <source>
        <dbReference type="ARBA" id="ARBA00010886"/>
    </source>
</evidence>
<organism evidence="14 15">
    <name type="scientific">Coprinellus micaceus</name>
    <name type="common">Glistening ink-cap mushroom</name>
    <name type="synonym">Coprinus micaceus</name>
    <dbReference type="NCBI Taxonomy" id="71717"/>
    <lineage>
        <taxon>Eukaryota</taxon>
        <taxon>Fungi</taxon>
        <taxon>Dikarya</taxon>
        <taxon>Basidiomycota</taxon>
        <taxon>Agaricomycotina</taxon>
        <taxon>Agaricomycetes</taxon>
        <taxon>Agaricomycetidae</taxon>
        <taxon>Agaricales</taxon>
        <taxon>Agaricineae</taxon>
        <taxon>Psathyrellaceae</taxon>
        <taxon>Coprinellus</taxon>
    </lineage>
</organism>
<feature type="non-terminal residue" evidence="14">
    <location>
        <position position="1"/>
    </location>
</feature>
<keyword evidence="15" id="KW-1185">Reference proteome</keyword>
<evidence type="ECO:0000256" key="5">
    <source>
        <dbReference type="ARBA" id="ARBA00022741"/>
    </source>
</evidence>
<evidence type="ECO:0000256" key="7">
    <source>
        <dbReference type="ARBA" id="ARBA00022840"/>
    </source>
</evidence>
<dbReference type="GO" id="GO:0005524">
    <property type="term" value="F:ATP binding"/>
    <property type="evidence" value="ECO:0007669"/>
    <property type="project" value="UniProtKB-UniRule"/>
</dbReference>
<reference evidence="14 15" key="1">
    <citation type="journal article" date="2019" name="Nat. Ecol. Evol.">
        <title>Megaphylogeny resolves global patterns of mushroom evolution.</title>
        <authorList>
            <person name="Varga T."/>
            <person name="Krizsan K."/>
            <person name="Foldi C."/>
            <person name="Dima B."/>
            <person name="Sanchez-Garcia M."/>
            <person name="Sanchez-Ramirez S."/>
            <person name="Szollosi G.J."/>
            <person name="Szarkandi J.G."/>
            <person name="Papp V."/>
            <person name="Albert L."/>
            <person name="Andreopoulos W."/>
            <person name="Angelini C."/>
            <person name="Antonin V."/>
            <person name="Barry K.W."/>
            <person name="Bougher N.L."/>
            <person name="Buchanan P."/>
            <person name="Buyck B."/>
            <person name="Bense V."/>
            <person name="Catcheside P."/>
            <person name="Chovatia M."/>
            <person name="Cooper J."/>
            <person name="Damon W."/>
            <person name="Desjardin D."/>
            <person name="Finy P."/>
            <person name="Geml J."/>
            <person name="Haridas S."/>
            <person name="Hughes K."/>
            <person name="Justo A."/>
            <person name="Karasinski D."/>
            <person name="Kautmanova I."/>
            <person name="Kiss B."/>
            <person name="Kocsube S."/>
            <person name="Kotiranta H."/>
            <person name="LaButti K.M."/>
            <person name="Lechner B.E."/>
            <person name="Liimatainen K."/>
            <person name="Lipzen A."/>
            <person name="Lukacs Z."/>
            <person name="Mihaltcheva S."/>
            <person name="Morgado L.N."/>
            <person name="Niskanen T."/>
            <person name="Noordeloos M.E."/>
            <person name="Ohm R.A."/>
            <person name="Ortiz-Santana B."/>
            <person name="Ovrebo C."/>
            <person name="Racz N."/>
            <person name="Riley R."/>
            <person name="Savchenko A."/>
            <person name="Shiryaev A."/>
            <person name="Soop K."/>
            <person name="Spirin V."/>
            <person name="Szebenyi C."/>
            <person name="Tomsovsky M."/>
            <person name="Tulloss R.E."/>
            <person name="Uehling J."/>
            <person name="Grigoriev I.V."/>
            <person name="Vagvolgyi C."/>
            <person name="Papp T."/>
            <person name="Martin F.M."/>
            <person name="Miettinen O."/>
            <person name="Hibbett D.S."/>
            <person name="Nagy L.G."/>
        </authorList>
    </citation>
    <scope>NUCLEOTIDE SEQUENCE [LARGE SCALE GENOMIC DNA]</scope>
    <source>
        <strain evidence="14 15">FP101781</strain>
    </source>
</reference>
<proteinExistence type="inferred from homology"/>
<evidence type="ECO:0000256" key="2">
    <source>
        <dbReference type="ARBA" id="ARBA00012513"/>
    </source>
</evidence>
<dbReference type="SMART" id="SM00220">
    <property type="entry name" value="S_TKc"/>
    <property type="match status" value="1"/>
</dbReference>
<dbReference type="PANTHER" id="PTHR43671:SF98">
    <property type="entry name" value="SERINE_THREONINE-PROTEIN KINASE NEK11"/>
    <property type="match status" value="1"/>
</dbReference>
<keyword evidence="6 14" id="KW-0418">Kinase</keyword>
<dbReference type="Gene3D" id="1.10.510.10">
    <property type="entry name" value="Transferase(Phosphotransferase) domain 1"/>
    <property type="match status" value="1"/>
</dbReference>
<dbReference type="Proteomes" id="UP000298030">
    <property type="component" value="Unassembled WGS sequence"/>
</dbReference>
<evidence type="ECO:0000256" key="11">
    <source>
        <dbReference type="RuleBase" id="RU000304"/>
    </source>
</evidence>
<dbReference type="InterPro" id="IPR011009">
    <property type="entry name" value="Kinase-like_dom_sf"/>
</dbReference>